<dbReference type="FunFam" id="2.10.25.10:FF:000590">
    <property type="entry name" value="von Willebrand factor D and EGF domains"/>
    <property type="match status" value="1"/>
</dbReference>
<keyword evidence="1 7" id="KW-0245">EGF-like domain</keyword>
<evidence type="ECO:0000256" key="1">
    <source>
        <dbReference type="ARBA" id="ARBA00022536"/>
    </source>
</evidence>
<feature type="disulfide bond" evidence="7">
    <location>
        <begin position="1229"/>
        <end position="1239"/>
    </location>
</feature>
<feature type="disulfide bond" evidence="7">
    <location>
        <begin position="1709"/>
        <end position="1718"/>
    </location>
</feature>
<dbReference type="InterPro" id="IPR018097">
    <property type="entry name" value="EGF_Ca-bd_CS"/>
</dbReference>
<feature type="signal peptide" evidence="9">
    <location>
        <begin position="1"/>
        <end position="24"/>
    </location>
</feature>
<dbReference type="Pfam" id="PF00008">
    <property type="entry name" value="EGF"/>
    <property type="match status" value="1"/>
</dbReference>
<accession>A0AAD8LS97</accession>
<feature type="disulfide bond" evidence="7">
    <location>
        <begin position="1869"/>
        <end position="1878"/>
    </location>
</feature>
<feature type="disulfide bond" evidence="7">
    <location>
        <begin position="1741"/>
        <end position="1750"/>
    </location>
</feature>
<feature type="disulfide bond" evidence="7">
    <location>
        <begin position="1883"/>
        <end position="1893"/>
    </location>
</feature>
<sequence length="1919" mass="208839">MAHQALTECYSIGIVMMLLRTICCQTAPECFPGGHQILQNPYRSVSFDSQRLQQSAIQDLICDHSLNPGWYRFQIFDKPADMPTKCVEMHHCGTQAPVWLSLRDTESLPSPGEVKQLTACATWQFFFSTTKDCCLFRIPISVRNCGDFNVYLLQPTQGCMGYCAQAVSDSKEEICGPEEIEVDGMCKGDRPPSPTIPEVVAELAGGNIYLKCSFDSPSTNSSLGYIVAWTRLSPDGTKEELKQETTVQTVSFIELDGINLRLGDKIYCHSSSFFLETPDVQGPSVESNEFFAGIKLHPETHTVSEDGKEYKLRVESTVPILCSSVGQFEEECKVSLKLSTINQGAERFGINVVLSSCHVELLQAACHEGTCASATVYFTGVTDFVQDGDRETEIVVQPIVSENFLWNGYSPQGTKIEVKDIPSAYCYSFTDPHMITFDGRKYDNYKTGTFVLYKSTVRECEVHVRQWDCGSLHYPASCICGFVARENGDIIAFDMCNGQLHETRPHLSVKNRDIASNGIRITESYQGKKVTITFSSGTFIRADVTDWGMSLTLRASGSDYRHTTGLCGTFDGQTENDFHSADGSIILQDTVAFIDEWRVAPGKSLFDNTPSSRSSPKKGPYCSCGSESLEMHQSANKLDLFPQAGFPSSCTNNGHVRLSTLIPVLDITAEYMNSVELIRGLDRRDAKTEQPESPGSLLEEAHHMNQSQFKGAVSGRGNPFFHPSRDSNMEKHTSNRGSTSKTRRHDNLHHKKQAGQNRWKRQEFYEYLSTIPYQSLSQTDVEGFTYFFPEDHTADAVSDTLPAWPTLSGLTESRATELCQHTIVNSSIGTGCGNLLGKRILDVVDMCVLDLQLKDDLSWSTAGLPLLENECERKLLENGGLGDSEDVLSFLKCPNLCNGNGQCAEWGCVCWPGFGSYDCSVLSDQLPEITELENAGLCDVRQYDCTTVRVFGQSFKDSFEKKCEVVKEQYISGEWILGERQLTTATFLSDTILDCQLPAESGHSSDSLNIDMVDDKPIARWQIKVSTDGYGYSNPKTLTIFDGACQICEPNNSDGLCTLKEKTCNIDGLCYGEGDINPTSPCLLCRPDLSKFTWSITEKNEPPIFQPSQERLKTFYGENFVYQFLASDPEGSAILFTLDSGPQDAVLSPAGLLIWKAMSHTSQTFIFSVTDDCNAETTSSVEVAIKPCECLNGGSCVTNINFPPGSGEYLCVCPIGFEGESCDIDIDDCESNPCSLGRCVDGLNNYSCECPSGLKGKNCQEDIDECKSKPCFPDVQCKNMFGTYVCDSCPPGFHGDGTTCKVERKSGVKIPEFSDDDEYDFEEEDDAKGDNEDDHKDDYDDDYDVNSETENTALYTSIPVENEITDTGKVAGGGYQGSSGLIHGCSSNPCFPGVQCFQHTPPEVGFACGGCPAGFHGNGHTCSRIPVIGRQPATALPITTTRPSTVFTFTTTSNGNPAGPHKTSDTQSNGSESTGHNSASRLVRPQQRPIVQSGVVTSSQGTRTLQPEKPFEAKPKVERPLSSNKKVSLSNTSKGNKPSDGVSGNKGIPRANVPATTQKGSSGKSGSSGIAALPELFEEGTLSKTVTCAESPCFPGVPCELSHEVKFKCGRCPYGYSGDGVNCKAICRYPCGKNMECTLPNTCKCKPGYTGYNCHIAVCRPDCKNRGKCVKPNVCECALGYGGPTCEEANCDPPCQHGGTCLARNLCTCPYGYVGPRCETMVCNRHCDNGGECISPDVCKCKAGWYGPTCSSAVCSPVCLNGGACIKPNVCSCPSGFYGSQCQVAVCSPPCKNGGHCMRNNVCSCPDGYTGKKCQKSVCDPLCMNGGKCVGPNVCSCSSGWRGKRCNIPICLQKCKNGGECVGPNTCHCLAGWEGLQCHTPLCKQRCLYGGRCVLPNKCVCRPGYTGDTCGKKVQAQLG</sequence>
<evidence type="ECO:0000259" key="11">
    <source>
        <dbReference type="PROSITE" id="PS51233"/>
    </source>
</evidence>
<feature type="disulfide bond" evidence="7">
    <location>
        <begin position="1901"/>
        <end position="1910"/>
    </location>
</feature>
<dbReference type="InterPro" id="IPR001846">
    <property type="entry name" value="VWF_type-D"/>
</dbReference>
<feature type="domain" description="EGF-like" evidence="10">
    <location>
        <begin position="1262"/>
        <end position="1301"/>
    </location>
</feature>
<dbReference type="SUPFAM" id="SSF57196">
    <property type="entry name" value="EGF/Laminin"/>
    <property type="match status" value="2"/>
</dbReference>
<dbReference type="Pfam" id="PF26129">
    <property type="entry name" value="Vwde"/>
    <property type="match status" value="1"/>
</dbReference>
<evidence type="ECO:0000313" key="13">
    <source>
        <dbReference type="Proteomes" id="UP001230051"/>
    </source>
</evidence>
<dbReference type="Pfam" id="PF25776">
    <property type="entry name" value="Ig_VWDE"/>
    <property type="match status" value="1"/>
</dbReference>
<gene>
    <name evidence="12" type="primary">VWDE</name>
    <name evidence="12" type="ORF">AOXY_G3229</name>
</gene>
<evidence type="ECO:0000256" key="3">
    <source>
        <dbReference type="ARBA" id="ARBA00022737"/>
    </source>
</evidence>
<feature type="disulfide bond" evidence="7">
    <location>
        <begin position="1723"/>
        <end position="1733"/>
    </location>
</feature>
<organism evidence="12 13">
    <name type="scientific">Acipenser oxyrinchus oxyrinchus</name>
    <dbReference type="NCBI Taxonomy" id="40147"/>
    <lineage>
        <taxon>Eukaryota</taxon>
        <taxon>Metazoa</taxon>
        <taxon>Chordata</taxon>
        <taxon>Craniata</taxon>
        <taxon>Vertebrata</taxon>
        <taxon>Euteleostomi</taxon>
        <taxon>Actinopterygii</taxon>
        <taxon>Chondrostei</taxon>
        <taxon>Acipenseriformes</taxon>
        <taxon>Acipenseridae</taxon>
        <taxon>Acipenser</taxon>
    </lineage>
</organism>
<evidence type="ECO:0000256" key="4">
    <source>
        <dbReference type="ARBA" id="ARBA00023054"/>
    </source>
</evidence>
<name>A0AAD8LS97_ACIOX</name>
<evidence type="ECO:0000259" key="10">
    <source>
        <dbReference type="PROSITE" id="PS50026"/>
    </source>
</evidence>
<dbReference type="GO" id="GO:0005509">
    <property type="term" value="F:calcium ion binding"/>
    <property type="evidence" value="ECO:0007669"/>
    <property type="project" value="InterPro"/>
</dbReference>
<protein>
    <submittedName>
        <fullName evidence="12">von Willebrand factor D and EGF domain-containing protein</fullName>
    </submittedName>
</protein>
<feature type="compositionally biased region" description="Polar residues" evidence="8">
    <location>
        <begin position="1494"/>
        <end position="1505"/>
    </location>
</feature>
<dbReference type="PROSITE" id="PS51233">
    <property type="entry name" value="VWFD"/>
    <property type="match status" value="1"/>
</dbReference>
<evidence type="ECO:0000313" key="12">
    <source>
        <dbReference type="EMBL" id="KAK1173172.1"/>
    </source>
</evidence>
<dbReference type="SUPFAM" id="SSF57184">
    <property type="entry name" value="Growth factor receptor domain"/>
    <property type="match status" value="1"/>
</dbReference>
<dbReference type="InterPro" id="IPR000742">
    <property type="entry name" value="EGF"/>
</dbReference>
<evidence type="ECO:0000256" key="7">
    <source>
        <dbReference type="PROSITE-ProRule" id="PRU00076"/>
    </source>
</evidence>
<keyword evidence="5 7" id="KW-1015">Disulfide bond</keyword>
<dbReference type="FunFam" id="2.10.25.10:FF:000865">
    <property type="entry name" value="von Willebrand factor D and EGF domains"/>
    <property type="match status" value="1"/>
</dbReference>
<feature type="domain" description="EGF-like" evidence="10">
    <location>
        <begin position="1880"/>
        <end position="1911"/>
    </location>
</feature>
<keyword evidence="4" id="KW-0175">Coiled coil</keyword>
<dbReference type="EMBL" id="JAGXEW010000003">
    <property type="protein sequence ID" value="KAK1173172.1"/>
    <property type="molecule type" value="Genomic_DNA"/>
</dbReference>
<dbReference type="PROSITE" id="PS50026">
    <property type="entry name" value="EGF_3"/>
    <property type="match status" value="8"/>
</dbReference>
<dbReference type="Pfam" id="PF25024">
    <property type="entry name" value="EGF_TEN"/>
    <property type="match status" value="1"/>
</dbReference>
<feature type="disulfide bond" evidence="7">
    <location>
        <begin position="1691"/>
        <end position="1701"/>
    </location>
</feature>
<evidence type="ECO:0000256" key="6">
    <source>
        <dbReference type="ARBA" id="ARBA00023180"/>
    </source>
</evidence>
<dbReference type="InterPro" id="IPR050969">
    <property type="entry name" value="Dev_Signal_Modulators"/>
</dbReference>
<dbReference type="InterPro" id="IPR001881">
    <property type="entry name" value="EGF-like_Ca-bd_dom"/>
</dbReference>
<dbReference type="PANTHER" id="PTHR14949:SF53">
    <property type="entry name" value="VON WILLEBRAND FACTOR D AND EGF DOMAIN-CONTAINING PROTEIN"/>
    <property type="match status" value="1"/>
</dbReference>
<feature type="compositionally biased region" description="Acidic residues" evidence="8">
    <location>
        <begin position="1313"/>
        <end position="1327"/>
    </location>
</feature>
<feature type="compositionally biased region" description="Polar residues" evidence="8">
    <location>
        <begin position="1521"/>
        <end position="1536"/>
    </location>
</feature>
<dbReference type="Pfam" id="PF00094">
    <property type="entry name" value="VWD"/>
    <property type="match status" value="1"/>
</dbReference>
<dbReference type="PROSITE" id="PS00010">
    <property type="entry name" value="ASX_HYDROXYL"/>
    <property type="match status" value="1"/>
</dbReference>
<feature type="disulfide bond" evidence="7">
    <location>
        <begin position="1787"/>
        <end position="1797"/>
    </location>
</feature>
<dbReference type="SMART" id="SM00181">
    <property type="entry name" value="EGF"/>
    <property type="match status" value="14"/>
</dbReference>
<dbReference type="FunFam" id="2.10.25.10:FF:000831">
    <property type="entry name" value="von Willebrand factor D and EGF domains"/>
    <property type="match status" value="1"/>
</dbReference>
<dbReference type="InterPro" id="IPR013032">
    <property type="entry name" value="EGF-like_CS"/>
</dbReference>
<dbReference type="InterPro" id="IPR057885">
    <property type="entry name" value="Ig_VWDE"/>
</dbReference>
<dbReference type="FunFam" id="2.10.25.10:FF:000004">
    <property type="entry name" value="Neurogenic locus notch 1"/>
    <property type="match status" value="1"/>
</dbReference>
<feature type="compositionally biased region" description="Low complexity" evidence="8">
    <location>
        <begin position="1559"/>
        <end position="1568"/>
    </location>
</feature>
<feature type="disulfide bond" evidence="7">
    <location>
        <begin position="1851"/>
        <end position="1861"/>
    </location>
</feature>
<dbReference type="PROSITE" id="PS00022">
    <property type="entry name" value="EGF_1"/>
    <property type="match status" value="6"/>
</dbReference>
<feature type="region of interest" description="Disordered" evidence="8">
    <location>
        <begin position="710"/>
        <end position="757"/>
    </location>
</feature>
<dbReference type="GO" id="GO:0009986">
    <property type="term" value="C:cell surface"/>
    <property type="evidence" value="ECO:0007669"/>
    <property type="project" value="TreeGrafter"/>
</dbReference>
<dbReference type="FunFam" id="2.10.25.10:FF:000499">
    <property type="entry name" value="Predicted protein"/>
    <property type="match status" value="1"/>
</dbReference>
<feature type="region of interest" description="Disordered" evidence="8">
    <location>
        <begin position="1446"/>
        <end position="1568"/>
    </location>
</feature>
<feature type="domain" description="VWFD" evidence="11">
    <location>
        <begin position="424"/>
        <end position="605"/>
    </location>
</feature>
<dbReference type="Gene3D" id="2.10.25.10">
    <property type="entry name" value="Laminin"/>
    <property type="match status" value="12"/>
</dbReference>
<keyword evidence="13" id="KW-1185">Reference proteome</keyword>
<feature type="disulfide bond" evidence="7">
    <location>
        <begin position="1213"/>
        <end position="1222"/>
    </location>
</feature>
<evidence type="ECO:0000256" key="9">
    <source>
        <dbReference type="SAM" id="SignalP"/>
    </source>
</evidence>
<dbReference type="CDD" id="cd00054">
    <property type="entry name" value="EGF_CA"/>
    <property type="match status" value="2"/>
</dbReference>
<dbReference type="Proteomes" id="UP001230051">
    <property type="component" value="Unassembled WGS sequence"/>
</dbReference>
<evidence type="ECO:0000256" key="8">
    <source>
        <dbReference type="SAM" id="MobiDB-lite"/>
    </source>
</evidence>
<dbReference type="SMART" id="SM00216">
    <property type="entry name" value="VWD"/>
    <property type="match status" value="1"/>
</dbReference>
<comment type="caution">
    <text evidence="12">The sequence shown here is derived from an EMBL/GenBank/DDBJ whole genome shotgun (WGS) entry which is preliminary data.</text>
</comment>
<feature type="chain" id="PRO_5041953290" evidence="9">
    <location>
        <begin position="25"/>
        <end position="1919"/>
    </location>
</feature>
<dbReference type="PROSITE" id="PS01186">
    <property type="entry name" value="EGF_2"/>
    <property type="match status" value="5"/>
</dbReference>
<feature type="domain" description="EGF-like" evidence="10">
    <location>
        <begin position="1184"/>
        <end position="1223"/>
    </location>
</feature>
<feature type="domain" description="EGF-like" evidence="10">
    <location>
        <begin position="1720"/>
        <end position="1751"/>
    </location>
</feature>
<dbReference type="PROSITE" id="PS01187">
    <property type="entry name" value="EGF_CA"/>
    <property type="match status" value="2"/>
</dbReference>
<evidence type="ECO:0000256" key="5">
    <source>
        <dbReference type="ARBA" id="ARBA00023157"/>
    </source>
</evidence>
<proteinExistence type="predicted"/>
<dbReference type="InterPro" id="IPR000152">
    <property type="entry name" value="EGF-type_Asp/Asn_hydroxyl_site"/>
</dbReference>
<dbReference type="GO" id="GO:0048731">
    <property type="term" value="P:system development"/>
    <property type="evidence" value="ECO:0007669"/>
    <property type="project" value="UniProtKB-ARBA"/>
</dbReference>
<feature type="compositionally biased region" description="Basic and acidic residues" evidence="8">
    <location>
        <begin position="723"/>
        <end position="733"/>
    </location>
</feature>
<feature type="compositionally biased region" description="Basic and acidic residues" evidence="8">
    <location>
        <begin position="1328"/>
        <end position="1338"/>
    </location>
</feature>
<dbReference type="GO" id="GO:0005102">
    <property type="term" value="F:signaling receptor binding"/>
    <property type="evidence" value="ECO:0007669"/>
    <property type="project" value="TreeGrafter"/>
</dbReference>
<keyword evidence="6" id="KW-0325">Glycoprotein</keyword>
<feature type="disulfide bond" evidence="7">
    <location>
        <begin position="1250"/>
        <end position="1259"/>
    </location>
</feature>
<keyword evidence="3" id="KW-0677">Repeat</keyword>
<dbReference type="PANTHER" id="PTHR14949">
    <property type="entry name" value="EGF-LIKE-DOMAIN, MULTIPLE 7, 8"/>
    <property type="match status" value="1"/>
</dbReference>
<dbReference type="FunFam" id="2.10.25.10:FF:000490">
    <property type="entry name" value="von Willebrand factor D and EGF domain-containing protein"/>
    <property type="match status" value="1"/>
</dbReference>
<dbReference type="FunFam" id="2.10.25.10:FF:000595">
    <property type="entry name" value="von Willebrand factor D and EGF domain-containing protein"/>
    <property type="match status" value="1"/>
</dbReference>
<feature type="compositionally biased region" description="Basic residues" evidence="8">
    <location>
        <begin position="741"/>
        <end position="753"/>
    </location>
</feature>
<feature type="disulfide bond" evidence="7">
    <location>
        <begin position="1805"/>
        <end position="1814"/>
    </location>
</feature>
<feature type="compositionally biased region" description="Polar residues" evidence="8">
    <location>
        <begin position="1465"/>
        <end position="1480"/>
    </location>
</feature>
<comment type="caution">
    <text evidence="7">Lacks conserved residue(s) required for the propagation of feature annotation.</text>
</comment>
<keyword evidence="2 9" id="KW-0732">Signal</keyword>
<feature type="domain" description="EGF-like" evidence="10">
    <location>
        <begin position="1225"/>
        <end position="1260"/>
    </location>
</feature>
<dbReference type="SMART" id="SM00179">
    <property type="entry name" value="EGF_CA"/>
    <property type="match status" value="2"/>
</dbReference>
<dbReference type="InterPro" id="IPR058727">
    <property type="entry name" value="Helical_Vwde"/>
</dbReference>
<dbReference type="Pfam" id="PF12661">
    <property type="entry name" value="hEGF"/>
    <property type="match status" value="2"/>
</dbReference>
<feature type="domain" description="EGF-like" evidence="10">
    <location>
        <begin position="1783"/>
        <end position="1815"/>
    </location>
</feature>
<feature type="domain" description="EGF-like" evidence="10">
    <location>
        <begin position="1687"/>
        <end position="1719"/>
    </location>
</feature>
<dbReference type="GO" id="GO:0005576">
    <property type="term" value="C:extracellular region"/>
    <property type="evidence" value="ECO:0007669"/>
    <property type="project" value="TreeGrafter"/>
</dbReference>
<dbReference type="InterPro" id="IPR009030">
    <property type="entry name" value="Growth_fac_rcpt_cys_sf"/>
</dbReference>
<evidence type="ECO:0000256" key="2">
    <source>
        <dbReference type="ARBA" id="ARBA00022729"/>
    </source>
</evidence>
<feature type="domain" description="EGF-like" evidence="10">
    <location>
        <begin position="1847"/>
        <end position="1879"/>
    </location>
</feature>
<reference evidence="12" key="1">
    <citation type="submission" date="2022-02" db="EMBL/GenBank/DDBJ databases">
        <title>Atlantic sturgeon de novo genome assembly.</title>
        <authorList>
            <person name="Stock M."/>
            <person name="Klopp C."/>
            <person name="Guiguen Y."/>
            <person name="Cabau C."/>
            <person name="Parinello H."/>
            <person name="Santidrian Yebra-Pimentel E."/>
            <person name="Kuhl H."/>
            <person name="Dirks R.P."/>
            <person name="Guessner J."/>
            <person name="Wuertz S."/>
            <person name="Du K."/>
            <person name="Schartl M."/>
        </authorList>
    </citation>
    <scope>NUCLEOTIDE SEQUENCE</scope>
    <source>
        <strain evidence="12">STURGEONOMICS-FGT-2020</strain>
        <tissue evidence="12">Whole blood</tissue>
    </source>
</reference>
<feature type="region of interest" description="Disordered" evidence="8">
    <location>
        <begin position="1311"/>
        <end position="1342"/>
    </location>
</feature>
<feature type="compositionally biased region" description="Basic and acidic residues" evidence="8">
    <location>
        <begin position="1509"/>
        <end position="1519"/>
    </location>
</feature>